<protein>
    <submittedName>
        <fullName evidence="1">Uncharacterized protein</fullName>
    </submittedName>
</protein>
<dbReference type="AlphaFoldDB" id="A0AAW1UMT2"/>
<name>A0AAW1UMT2_9CUCU</name>
<accession>A0AAW1UMT2</accession>
<comment type="caution">
    <text evidence="1">The sequence shown here is derived from an EMBL/GenBank/DDBJ whole genome shotgun (WGS) entry which is preliminary data.</text>
</comment>
<sequence length="90" mass="10350">MKSLLKTPAFRLTSRGIFPLFSSLGSVKCPLSLYGVNAYDVFHKQNISEYDHVQEMHHHHSSSLQLLINEKLFDHERPWMPNIAMGLVIT</sequence>
<proteinExistence type="predicted"/>
<evidence type="ECO:0000313" key="2">
    <source>
        <dbReference type="Proteomes" id="UP001431783"/>
    </source>
</evidence>
<dbReference type="Proteomes" id="UP001431783">
    <property type="component" value="Unassembled WGS sequence"/>
</dbReference>
<organism evidence="1 2">
    <name type="scientific">Henosepilachna vigintioctopunctata</name>
    <dbReference type="NCBI Taxonomy" id="420089"/>
    <lineage>
        <taxon>Eukaryota</taxon>
        <taxon>Metazoa</taxon>
        <taxon>Ecdysozoa</taxon>
        <taxon>Arthropoda</taxon>
        <taxon>Hexapoda</taxon>
        <taxon>Insecta</taxon>
        <taxon>Pterygota</taxon>
        <taxon>Neoptera</taxon>
        <taxon>Endopterygota</taxon>
        <taxon>Coleoptera</taxon>
        <taxon>Polyphaga</taxon>
        <taxon>Cucujiformia</taxon>
        <taxon>Coccinelloidea</taxon>
        <taxon>Coccinellidae</taxon>
        <taxon>Epilachninae</taxon>
        <taxon>Epilachnini</taxon>
        <taxon>Henosepilachna</taxon>
    </lineage>
</organism>
<evidence type="ECO:0000313" key="1">
    <source>
        <dbReference type="EMBL" id="KAK9882114.1"/>
    </source>
</evidence>
<gene>
    <name evidence="1" type="ORF">WA026_018956</name>
</gene>
<dbReference type="EMBL" id="JARQZJ010000072">
    <property type="protein sequence ID" value="KAK9882114.1"/>
    <property type="molecule type" value="Genomic_DNA"/>
</dbReference>
<keyword evidence="2" id="KW-1185">Reference proteome</keyword>
<reference evidence="1 2" key="1">
    <citation type="submission" date="2023-03" db="EMBL/GenBank/DDBJ databases">
        <title>Genome insight into feeding habits of ladybird beetles.</title>
        <authorList>
            <person name="Li H.-S."/>
            <person name="Huang Y.-H."/>
            <person name="Pang H."/>
        </authorList>
    </citation>
    <scope>NUCLEOTIDE SEQUENCE [LARGE SCALE GENOMIC DNA]</scope>
    <source>
        <strain evidence="1">SYSU_2023b</strain>
        <tissue evidence="1">Whole body</tissue>
    </source>
</reference>